<dbReference type="EMBL" id="JBHMCT010000007">
    <property type="protein sequence ID" value="MFB9554381.1"/>
    <property type="molecule type" value="Genomic_DNA"/>
</dbReference>
<evidence type="ECO:0000313" key="2">
    <source>
        <dbReference type="Proteomes" id="UP001589716"/>
    </source>
</evidence>
<dbReference type="RefSeq" id="WP_345486986.1">
    <property type="nucleotide sequence ID" value="NZ_BAAAWU010000001.1"/>
</dbReference>
<dbReference type="SUPFAM" id="SSF52540">
    <property type="entry name" value="P-loop containing nucleoside triphosphate hydrolases"/>
    <property type="match status" value="1"/>
</dbReference>
<dbReference type="PANTHER" id="PTHR13696:SF52">
    <property type="entry name" value="PARA FAMILY PROTEIN CT_582"/>
    <property type="match status" value="1"/>
</dbReference>
<proteinExistence type="predicted"/>
<accession>A0ABV5QLL8</accession>
<gene>
    <name evidence="1" type="ORF">ACFFTP_09280</name>
</gene>
<name>A0ABV5QLL8_9ACTN</name>
<keyword evidence="1" id="KW-0808">Transferase</keyword>
<dbReference type="PANTHER" id="PTHR13696">
    <property type="entry name" value="P-LOOP CONTAINING NUCLEOSIDE TRIPHOSPHATE HYDROLASE"/>
    <property type="match status" value="1"/>
</dbReference>
<dbReference type="NCBIfam" id="NF047398">
    <property type="entry name" value="AAA_KGGVGR"/>
    <property type="match status" value="1"/>
</dbReference>
<reference evidence="1 2" key="1">
    <citation type="submission" date="2024-09" db="EMBL/GenBank/DDBJ databases">
        <authorList>
            <person name="Sun Q."/>
            <person name="Mori K."/>
        </authorList>
    </citation>
    <scope>NUCLEOTIDE SEQUENCE [LARGE SCALE GENOMIC DNA]</scope>
    <source>
        <strain evidence="1 2">JCM 4414</strain>
    </source>
</reference>
<dbReference type="InterPro" id="IPR027417">
    <property type="entry name" value="P-loop_NTPase"/>
</dbReference>
<evidence type="ECO:0000313" key="1">
    <source>
        <dbReference type="EMBL" id="MFB9554381.1"/>
    </source>
</evidence>
<protein>
    <submittedName>
        <fullName evidence="1">Tyrosine-protein kinase family protein</fullName>
    </submittedName>
</protein>
<dbReference type="Proteomes" id="UP001589716">
    <property type="component" value="Unassembled WGS sequence"/>
</dbReference>
<comment type="caution">
    <text evidence="1">The sequence shown here is derived from an EMBL/GenBank/DDBJ whole genome shotgun (WGS) entry which is preliminary data.</text>
</comment>
<dbReference type="InterPro" id="IPR050678">
    <property type="entry name" value="DNA_Partitioning_ATPase"/>
</dbReference>
<keyword evidence="2" id="KW-1185">Reference proteome</keyword>
<dbReference type="Gene3D" id="3.40.50.300">
    <property type="entry name" value="P-loop containing nucleotide triphosphate hydrolases"/>
    <property type="match status" value="1"/>
</dbReference>
<keyword evidence="1" id="KW-0418">Kinase</keyword>
<organism evidence="1 2">
    <name type="scientific">Streptomyces roseoviridis</name>
    <dbReference type="NCBI Taxonomy" id="67361"/>
    <lineage>
        <taxon>Bacteria</taxon>
        <taxon>Bacillati</taxon>
        <taxon>Actinomycetota</taxon>
        <taxon>Actinomycetes</taxon>
        <taxon>Kitasatosporales</taxon>
        <taxon>Streptomycetaceae</taxon>
        <taxon>Streptomyces</taxon>
    </lineage>
</organism>
<sequence length="878" mass="96521">MTQPDSIDLVEGVLRDALGGQVRVTADPFIGVRVTAITEAFRGMSPRKRRERVQALVPDANIVRHDLLTPDEAAFMEQDELSPAPVQAELPLWPEALASGKAEEITVRFPSENYGTLPSPVVSTFYSLRGGVGRSTALAHAARIIAGQGLTVLCIDMDLEAPGLAALFDVEERVTENMGVVPLLASAEVSGEIPPLDDHVLRVTEDSGLFLLPAGCPGAEYARLLSHLDPSAWYGEDEVNPLRLLVKAVSGLPEEPDVVLIDSRTGISPLAAPLLFDVSDINVIAFYPHPQAKAGTRALTRALLAAKSSRSTDEHPYTPEVRFIASPVPTTEKVRELYAERAQDWINEWLSVARNSQGGPAFEALEEIVQVIGYQEALASSDSVMRVQGTDDFTVVADWITGLVEPKDVLGEGNQEDSEPSKEEVLSSLQFAGETAEKQELEELHGTFLSTADVDRALALDTVVVIGRKGTGKTAVFRRLAESETAIVITSPPGLNTHKSWTPDADVYSALGTELKARELEWRQMWPALLGLAIRQHLPDIPAPSWTERPIGVPDSGGEYLKTDLVNDVRTLLSHPQAPLLAGQWLIEIDRSLDADHVLLFDALDTGFGNSENDRKRRNDGVAGLLTTVGALGPQLRHLKFKVLLREDIWREVSVPNKSHLSARSARLSWSNKMDYLRIAIKQAWRSKPFQRLVTARLNKPDFKQDTPVEYWPEEFVRIAWVILASERVSGGRTAYTDNWVWSRLADANGDHAPRALAQMMTAAVDLERGFEAGNRYSRSIIRPRALVESLDEVSDSALDALQRDEFPELAPVFSQLRVIGSTPFPAELLDGTAPDLVRLAREVGLLEAVSGPRDKTERYRVPELYRKALSMTRKGQA</sequence>
<dbReference type="GO" id="GO:0016301">
    <property type="term" value="F:kinase activity"/>
    <property type="evidence" value="ECO:0007669"/>
    <property type="project" value="UniProtKB-KW"/>
</dbReference>